<proteinExistence type="inferred from homology"/>
<keyword evidence="4" id="KW-1185">Reference proteome</keyword>
<keyword evidence="3" id="KW-0456">Lyase</keyword>
<name>A0A1Q2HPG8_9BACT</name>
<sequence>MNLKYEYIITGRRSSFFAQDIEANSAELLNVIKGSRIAVVGAAGSIGSWVVKTLLRFEPEAISLVDISENNLVELVRDLRSSKNVKVPKDFKTMPIGLGSIEFDRYFAETERFDFFFNLSAVKHVRSEKDIYCLMRMLDTNVLSLNDFLEQMPYRFSKAFSVSSDKAANPANMMGASKMVMEQVLMKYSDQQPFSTARFANVAFSDGSLPHGFHERLNKMQPLSAPRDVKRYFISHQEAGELCVLSAALGSNRDVFFPKLSSGEDEKTFSQIAVDLLHEMGLEPVECSSEEEAKAKVEEFAPQGKWPCYFFNTDTTGEKGYEEFYTEAEDLDTERFQNVGVIMRDKFSGEDALEEFLDFARAAKTNPNITKTDYVKAMIKAVPTLKHSETGKNLDQKM</sequence>
<dbReference type="Gene3D" id="3.40.50.720">
    <property type="entry name" value="NAD(P)-binding Rossmann-like Domain"/>
    <property type="match status" value="2"/>
</dbReference>
<dbReference type="Pfam" id="PF02719">
    <property type="entry name" value="Polysacc_synt_2"/>
    <property type="match status" value="1"/>
</dbReference>
<dbReference type="EMBL" id="CP019633">
    <property type="protein sequence ID" value="AQQ09146.1"/>
    <property type="molecule type" value="Genomic_DNA"/>
</dbReference>
<dbReference type="RefSeq" id="WP_077539637.1">
    <property type="nucleotide sequence ID" value="NZ_CP019633.1"/>
</dbReference>
<dbReference type="SUPFAM" id="SSF51735">
    <property type="entry name" value="NAD(P)-binding Rossmann-fold domains"/>
    <property type="match status" value="1"/>
</dbReference>
<dbReference type="GO" id="GO:0016829">
    <property type="term" value="F:lyase activity"/>
    <property type="evidence" value="ECO:0007669"/>
    <property type="project" value="UniProtKB-KW"/>
</dbReference>
<protein>
    <submittedName>
        <fullName evidence="3">UDP-N-acetyl-alpha-D-glucosamine C6 dehydratase</fullName>
        <ecNumber evidence="3">4.2.1.135</ecNumber>
    </submittedName>
</protein>
<feature type="domain" description="Polysaccharide biosynthesis protein CapD-like" evidence="2">
    <location>
        <begin position="37"/>
        <end position="339"/>
    </location>
</feature>
<dbReference type="KEGG" id="pbu:L21SP3_00946"/>
<organism evidence="3 4">
    <name type="scientific">Sedimentisphaera cyanobacteriorum</name>
    <dbReference type="NCBI Taxonomy" id="1940790"/>
    <lineage>
        <taxon>Bacteria</taxon>
        <taxon>Pseudomonadati</taxon>
        <taxon>Planctomycetota</taxon>
        <taxon>Phycisphaerae</taxon>
        <taxon>Sedimentisphaerales</taxon>
        <taxon>Sedimentisphaeraceae</taxon>
        <taxon>Sedimentisphaera</taxon>
    </lineage>
</organism>
<dbReference type="AlphaFoldDB" id="A0A1Q2HPG8"/>
<dbReference type="InterPro" id="IPR036291">
    <property type="entry name" value="NAD(P)-bd_dom_sf"/>
</dbReference>
<dbReference type="OrthoDB" id="9803111at2"/>
<reference evidence="4" key="1">
    <citation type="submission" date="2017-02" db="EMBL/GenBank/DDBJ databases">
        <title>Comparative genomics and description of representatives of a novel lineage of planctomycetes thriving in anoxic sediments.</title>
        <authorList>
            <person name="Spring S."/>
            <person name="Bunk B."/>
            <person name="Sproer C."/>
            <person name="Klenk H.-P."/>
        </authorList>
    </citation>
    <scope>NUCLEOTIDE SEQUENCE [LARGE SCALE GENOMIC DNA]</scope>
    <source>
        <strain evidence="4">L21-RPul-D3</strain>
    </source>
</reference>
<dbReference type="PANTHER" id="PTHR43318:SF1">
    <property type="entry name" value="POLYSACCHARIDE BIOSYNTHESIS PROTEIN EPSC-RELATED"/>
    <property type="match status" value="1"/>
</dbReference>
<comment type="similarity">
    <text evidence="1">Belongs to the polysaccharide synthase family.</text>
</comment>
<evidence type="ECO:0000259" key="2">
    <source>
        <dbReference type="Pfam" id="PF02719"/>
    </source>
</evidence>
<accession>A0A1Q2HPG8</accession>
<dbReference type="STRING" id="1940790.L21SP3_00946"/>
<evidence type="ECO:0000313" key="3">
    <source>
        <dbReference type="EMBL" id="AQQ09146.1"/>
    </source>
</evidence>
<dbReference type="PANTHER" id="PTHR43318">
    <property type="entry name" value="UDP-N-ACETYLGLUCOSAMINE 4,6-DEHYDRATASE"/>
    <property type="match status" value="1"/>
</dbReference>
<evidence type="ECO:0000313" key="4">
    <source>
        <dbReference type="Proteomes" id="UP000188273"/>
    </source>
</evidence>
<dbReference type="InterPro" id="IPR003869">
    <property type="entry name" value="Polysac_CapD-like"/>
</dbReference>
<dbReference type="InterPro" id="IPR051203">
    <property type="entry name" value="Polysaccharide_Synthase-Rel"/>
</dbReference>
<dbReference type="EC" id="4.2.1.135" evidence="3"/>
<dbReference type="Proteomes" id="UP000188273">
    <property type="component" value="Chromosome"/>
</dbReference>
<evidence type="ECO:0000256" key="1">
    <source>
        <dbReference type="ARBA" id="ARBA00007430"/>
    </source>
</evidence>
<gene>
    <name evidence="3" type="primary">pglF_1</name>
    <name evidence="3" type="ORF">L21SP3_00946</name>
</gene>